<dbReference type="RefSeq" id="XP_012335454.1">
    <property type="nucleotide sequence ID" value="XM_012480031.1"/>
</dbReference>
<dbReference type="OrthoDB" id="425082at2759"/>
<protein>
    <submittedName>
        <fullName evidence="1">Uncharacterized protein</fullName>
    </submittedName>
</protein>
<sequence>MNRPQGEWAAGLFLTCADINKHEMRKIIIISDRKTQRRTLIKKLNIHFRSKDEIARKGKGKKVRLVVDDFLPVGLNGEVVEAEKCEQGRVLNLEEEHSSCGVQNGVTSHGVRRECDSGDVYSTNLMRRKKMKKIVHDLFYNTLTYCIRRDLSVVEISTYLSIMKYIFFKLVNGGGHAVDLFAEFKKVMLHHSINRSPSYVKIFSYSSLRLLMKYALNTFFRNFFFYKFIFVPIHDIHFEGDVVHDLRKLDMDDEVGFEDDDEMCTVDTPSGADYVRRLLNLVHVSNCFTRNDDLSSRKHAQPFSSAVHVGEINHLIFGKSSEDAFIREVEDLFHKFEIQKEVVTFETNKCKENKNLKKLFKRMESCGQEDETGKNGQEKWNASEEYLIGKVRRMMDNLYHDLEARIVKRLDAHLG</sequence>
<dbReference type="PANTHER" id="PTHR28457:SF1">
    <property type="entry name" value="CILIA- AND FLAGELLA-ASSOCIATED PROTEIN 119"/>
    <property type="match status" value="1"/>
</dbReference>
<evidence type="ECO:0000313" key="1">
    <source>
        <dbReference type="EMBL" id="KJP87966.1"/>
    </source>
</evidence>
<dbReference type="Pfam" id="PF14769">
    <property type="entry name" value="CLAMP"/>
    <property type="match status" value="1"/>
</dbReference>
<accession>A0A0D9QQJ8</accession>
<evidence type="ECO:0000313" key="2">
    <source>
        <dbReference type="Proteomes" id="UP000054561"/>
    </source>
</evidence>
<dbReference type="GeneID" id="24267714"/>
<name>A0A0D9QQJ8_PLAFR</name>
<gene>
    <name evidence="1" type="ORF">AK88_02400</name>
</gene>
<keyword evidence="2" id="KW-1185">Reference proteome</keyword>
<dbReference type="Proteomes" id="UP000054561">
    <property type="component" value="Unassembled WGS sequence"/>
</dbReference>
<proteinExistence type="predicted"/>
<dbReference type="AlphaFoldDB" id="A0A0D9QQJ8"/>
<organism evidence="1 2">
    <name type="scientific">Plasmodium fragile</name>
    <dbReference type="NCBI Taxonomy" id="5857"/>
    <lineage>
        <taxon>Eukaryota</taxon>
        <taxon>Sar</taxon>
        <taxon>Alveolata</taxon>
        <taxon>Apicomplexa</taxon>
        <taxon>Aconoidasida</taxon>
        <taxon>Haemosporida</taxon>
        <taxon>Plasmodiidae</taxon>
        <taxon>Plasmodium</taxon>
        <taxon>Plasmodium (Plasmodium)</taxon>
    </lineage>
</organism>
<dbReference type="OMA" id="FRNFFFY"/>
<dbReference type="VEuPathDB" id="PlasmoDB:AK88_02400"/>
<dbReference type="EMBL" id="KQ001667">
    <property type="protein sequence ID" value="KJP87966.1"/>
    <property type="molecule type" value="Genomic_DNA"/>
</dbReference>
<dbReference type="InterPro" id="IPR032727">
    <property type="entry name" value="CLAMP"/>
</dbReference>
<reference evidence="1 2" key="1">
    <citation type="submission" date="2014-03" db="EMBL/GenBank/DDBJ databases">
        <title>The Genome Sequence of Plasmodium fragile nilgiri.</title>
        <authorList>
            <consortium name="The Broad Institute Genomics Platform"/>
            <consortium name="The Broad Institute Genome Sequencing Center for Infectious Disease"/>
            <person name="Neafsey D."/>
            <person name="Duraisingh M."/>
            <person name="Young S.K."/>
            <person name="Zeng Q."/>
            <person name="Gargeya S."/>
            <person name="Abouelleil A."/>
            <person name="Alvarado L."/>
            <person name="Chapman S.B."/>
            <person name="Gainer-Dewar J."/>
            <person name="Goldberg J."/>
            <person name="Griggs A."/>
            <person name="Gujja S."/>
            <person name="Hansen M."/>
            <person name="Howarth C."/>
            <person name="Imamovic A."/>
            <person name="Larimer J."/>
            <person name="Pearson M."/>
            <person name="Poon T.W."/>
            <person name="Priest M."/>
            <person name="Roberts A."/>
            <person name="Saif S."/>
            <person name="Shea T."/>
            <person name="Sykes S."/>
            <person name="Wortman J."/>
            <person name="Nusbaum C."/>
            <person name="Birren B."/>
        </authorList>
    </citation>
    <scope>NUCLEOTIDE SEQUENCE [LARGE SCALE GENOMIC DNA]</scope>
    <source>
        <strain evidence="2">nilgiri</strain>
    </source>
</reference>
<dbReference type="PANTHER" id="PTHR28457">
    <property type="entry name" value="COILED-COIL DOMAIN-CONTAINING PROTEIN 189"/>
    <property type="match status" value="1"/>
</dbReference>